<accession>A0A2U1A0P3</accession>
<feature type="signal peptide" evidence="1">
    <location>
        <begin position="1"/>
        <end position="26"/>
    </location>
</feature>
<proteinExistence type="predicted"/>
<dbReference type="PROSITE" id="PS51257">
    <property type="entry name" value="PROKAR_LIPOPROTEIN"/>
    <property type="match status" value="1"/>
</dbReference>
<evidence type="ECO:0000313" key="5">
    <source>
        <dbReference type="Proteomes" id="UP000533533"/>
    </source>
</evidence>
<dbReference type="Proteomes" id="UP000533533">
    <property type="component" value="Unassembled WGS sequence"/>
</dbReference>
<evidence type="ECO:0000313" key="3">
    <source>
        <dbReference type="EMBL" id="PYE12521.1"/>
    </source>
</evidence>
<evidence type="ECO:0000256" key="1">
    <source>
        <dbReference type="SAM" id="SignalP"/>
    </source>
</evidence>
<evidence type="ECO:0000313" key="4">
    <source>
        <dbReference type="Proteomes" id="UP000247772"/>
    </source>
</evidence>
<dbReference type="AlphaFoldDB" id="A0A2U1A0P3"/>
<reference evidence="3 4" key="1">
    <citation type="submission" date="2018-06" db="EMBL/GenBank/DDBJ databases">
        <title>Genomic Encyclopedia of Type Strains, Phase IV (KMG-V): Genome sequencing to study the core and pangenomes of soil and plant-associated prokaryotes.</title>
        <authorList>
            <person name="Whitman W."/>
        </authorList>
    </citation>
    <scope>NUCLEOTIDE SEQUENCE [LARGE SCALE GENOMIC DNA]</scope>
    <source>
        <strain evidence="3 4">SRCL-318</strain>
        <strain evidence="2 5">SRMrh-85</strain>
    </source>
</reference>
<keyword evidence="1" id="KW-0732">Signal</keyword>
<comment type="caution">
    <text evidence="3">The sequence shown here is derived from an EMBL/GenBank/DDBJ whole genome shotgun (WGS) entry which is preliminary data.</text>
</comment>
<organism evidence="3 4">
    <name type="scientific">Paraburkholderia silvatlantica</name>
    <dbReference type="NCBI Taxonomy" id="321895"/>
    <lineage>
        <taxon>Bacteria</taxon>
        <taxon>Pseudomonadati</taxon>
        <taxon>Pseudomonadota</taxon>
        <taxon>Betaproteobacteria</taxon>
        <taxon>Burkholderiales</taxon>
        <taxon>Burkholderiaceae</taxon>
        <taxon>Paraburkholderia</taxon>
    </lineage>
</organism>
<name>A0A2U1A0P3_9BURK</name>
<dbReference type="EMBL" id="JACHVZ010000002">
    <property type="protein sequence ID" value="MBB2926394.1"/>
    <property type="molecule type" value="Genomic_DNA"/>
</dbReference>
<dbReference type="EMBL" id="QJSQ01000056">
    <property type="protein sequence ID" value="PYE12521.1"/>
    <property type="molecule type" value="Genomic_DNA"/>
</dbReference>
<gene>
    <name evidence="3" type="ORF">C7410_15618</name>
    <name evidence="2" type="ORF">FHX59_000801</name>
</gene>
<evidence type="ECO:0000313" key="2">
    <source>
        <dbReference type="EMBL" id="MBB2926394.1"/>
    </source>
</evidence>
<keyword evidence="5" id="KW-1185">Reference proteome</keyword>
<dbReference type="Proteomes" id="UP000247772">
    <property type="component" value="Unassembled WGS sequence"/>
</dbReference>
<sequence length="40" mass="4049">MKARRIFAALLAVSFVLALPATASYACDGTGYNQSGGAGK</sequence>
<feature type="chain" id="PRO_5030057693" evidence="1">
    <location>
        <begin position="27"/>
        <end position="40"/>
    </location>
</feature>
<protein>
    <submittedName>
        <fullName evidence="3">Uncharacterized protein</fullName>
    </submittedName>
</protein>